<gene>
    <name evidence="1" type="ORF">WKI58_37995</name>
</gene>
<organism evidence="1 2">
    <name type="scientific">Streptomyces pratisoli</name>
    <dbReference type="NCBI Taxonomy" id="3139917"/>
    <lineage>
        <taxon>Bacteria</taxon>
        <taxon>Bacillati</taxon>
        <taxon>Actinomycetota</taxon>
        <taxon>Actinomycetes</taxon>
        <taxon>Kitasatosporales</taxon>
        <taxon>Streptomycetaceae</taxon>
        <taxon>Streptomyces</taxon>
    </lineage>
</organism>
<evidence type="ECO:0000313" key="1">
    <source>
        <dbReference type="EMBL" id="MEJ8662198.1"/>
    </source>
</evidence>
<reference evidence="1" key="1">
    <citation type="submission" date="2024-03" db="EMBL/GenBank/DDBJ databases">
        <title>Novel Streptomyces species of biotechnological and ecological value are a feature of Machair soil.</title>
        <authorList>
            <person name="Prole J.R."/>
            <person name="Goodfellow M."/>
            <person name="Allenby N."/>
            <person name="Ward A.C."/>
        </authorList>
    </citation>
    <scope>NUCLEOTIDE SEQUENCE</scope>
    <source>
        <strain evidence="1">MS1.AVA.4</strain>
    </source>
</reference>
<keyword evidence="2" id="KW-1185">Reference proteome</keyword>
<dbReference type="EMBL" id="JBBKAI010000002">
    <property type="protein sequence ID" value="MEJ8662198.1"/>
    <property type="molecule type" value="Genomic_DNA"/>
</dbReference>
<proteinExistence type="predicted"/>
<comment type="caution">
    <text evidence="1">The sequence shown here is derived from an EMBL/GenBank/DDBJ whole genome shotgun (WGS) entry which is preliminary data.</text>
</comment>
<name>A0ACC6QUW3_9ACTN</name>
<evidence type="ECO:0000313" key="2">
    <source>
        <dbReference type="Proteomes" id="UP001375539"/>
    </source>
</evidence>
<dbReference type="Proteomes" id="UP001375539">
    <property type="component" value="Unassembled WGS sequence"/>
</dbReference>
<protein>
    <submittedName>
        <fullName evidence="1">Uncharacterized protein</fullName>
    </submittedName>
</protein>
<sequence length="193" mass="20668">MAKHTTVLAAVVAAAGLAVTAWGTLKSAQVADDQLAQSKERQTQEERKLAARVTSWLEPKATVIANRSLDPAVLYLWVLGHHSLKPDARAVMMLLGTAPPCTRLEVPNSLIADIVRKRTGSEVYGFQSLIIVEPSGKLWERRPGGALREPTTDIWFRITTGQAARGIGALPGKELLTSSSVKSSGLEECGSAT</sequence>
<accession>A0ACC6QUW3</accession>